<evidence type="ECO:0000256" key="1">
    <source>
        <dbReference type="SAM" id="Phobius"/>
    </source>
</evidence>
<proteinExistence type="predicted"/>
<dbReference type="STRING" id="1278298.GCA_000428685_00448"/>
<keyword evidence="3" id="KW-1185">Reference proteome</keyword>
<evidence type="ECO:0000313" key="3">
    <source>
        <dbReference type="Proteomes" id="UP000276899"/>
    </source>
</evidence>
<dbReference type="InterPro" id="IPR026898">
    <property type="entry name" value="PrsW"/>
</dbReference>
<organism evidence="2 3">
    <name type="scientific">Actinomyces slackii</name>
    <dbReference type="NCBI Taxonomy" id="52774"/>
    <lineage>
        <taxon>Bacteria</taxon>
        <taxon>Bacillati</taxon>
        <taxon>Actinomycetota</taxon>
        <taxon>Actinomycetes</taxon>
        <taxon>Actinomycetales</taxon>
        <taxon>Actinomycetaceae</taxon>
        <taxon>Actinomyces</taxon>
    </lineage>
</organism>
<dbReference type="KEGG" id="asla:NCTC11923_02014"/>
<dbReference type="GO" id="GO:0008233">
    <property type="term" value="F:peptidase activity"/>
    <property type="evidence" value="ECO:0007669"/>
    <property type="project" value="InterPro"/>
</dbReference>
<accession>A0A3S4WHY1</accession>
<reference evidence="2 3" key="1">
    <citation type="submission" date="2018-12" db="EMBL/GenBank/DDBJ databases">
        <authorList>
            <consortium name="Pathogen Informatics"/>
        </authorList>
    </citation>
    <scope>NUCLEOTIDE SEQUENCE [LARGE SCALE GENOMIC DNA]</scope>
    <source>
        <strain evidence="2 3">NCTC11923</strain>
    </source>
</reference>
<keyword evidence="1" id="KW-0472">Membrane</keyword>
<dbReference type="RefSeq" id="WP_026427502.1">
    <property type="nucleotide sequence ID" value="NZ_CBCRWE010000013.1"/>
</dbReference>
<dbReference type="Proteomes" id="UP000276899">
    <property type="component" value="Chromosome"/>
</dbReference>
<feature type="transmembrane region" description="Helical" evidence="1">
    <location>
        <begin position="131"/>
        <end position="151"/>
    </location>
</feature>
<feature type="transmembrane region" description="Helical" evidence="1">
    <location>
        <begin position="234"/>
        <end position="260"/>
    </location>
</feature>
<dbReference type="AlphaFoldDB" id="A0A3S4WHY1"/>
<keyword evidence="1" id="KW-1133">Transmembrane helix</keyword>
<name>A0A3S4WHY1_9ACTO</name>
<feature type="transmembrane region" description="Helical" evidence="1">
    <location>
        <begin position="272"/>
        <end position="293"/>
    </location>
</feature>
<dbReference type="EMBL" id="LR134363">
    <property type="protein sequence ID" value="VEG75354.1"/>
    <property type="molecule type" value="Genomic_DNA"/>
</dbReference>
<evidence type="ECO:0000313" key="2">
    <source>
        <dbReference type="EMBL" id="VEG75354.1"/>
    </source>
</evidence>
<feature type="transmembrane region" description="Helical" evidence="1">
    <location>
        <begin position="71"/>
        <end position="92"/>
    </location>
</feature>
<keyword evidence="1" id="KW-0812">Transmembrane</keyword>
<feature type="transmembrane region" description="Helical" evidence="1">
    <location>
        <begin position="171"/>
        <end position="196"/>
    </location>
</feature>
<evidence type="ECO:0008006" key="4">
    <source>
        <dbReference type="Google" id="ProtNLM"/>
    </source>
</evidence>
<protein>
    <recommendedName>
        <fullName evidence="4">Protease prsW</fullName>
    </recommendedName>
</protein>
<gene>
    <name evidence="2" type="ORF">NCTC11923_02014</name>
</gene>
<sequence>MSAPPPGTGAWAPRPGYRRAELPVLSGASRRPEGAMGARGMALPGHAPAGTLGQAPDWGAPGATGGTWRDVLRIVLVALGSLGLIAMLWIVSLSASSLAQLASVILLAMIPLVIVLAVVRWIDRWEPEPWSTLTVAFLWGAGVSTAISLVVNTTTVGLVAGSSGDLEDAMFFSAVVSAPIIEELTKGLGVLIIFLIWRRTFNGAVDGLVYASVVAAGFAFAENISYFVQYNDMLVYVFIIRGVFSPFAHVSFTACTGLAIGLSARSRSRAAWVWWTPLGLVGAIILHAFWNGVASSSALLYLLVEVPLFLVCIGMVFWLRWAERMTMRTRLSDYARAGWFFPTEVTMLTTGSGRRRAKQWAGWQGPAVAQAMARFQKASAQLAQLRQQAVDGHAEPDFAQRESRLLAEITSSRKVFLGQY</sequence>
<dbReference type="Pfam" id="PF13367">
    <property type="entry name" value="PrsW-protease"/>
    <property type="match status" value="1"/>
</dbReference>
<dbReference type="PANTHER" id="PTHR36844">
    <property type="entry name" value="PROTEASE PRSW"/>
    <property type="match status" value="1"/>
</dbReference>
<feature type="transmembrane region" description="Helical" evidence="1">
    <location>
        <begin position="299"/>
        <end position="321"/>
    </location>
</feature>
<dbReference type="PANTHER" id="PTHR36844:SF1">
    <property type="entry name" value="PROTEASE PRSW"/>
    <property type="match status" value="1"/>
</dbReference>
<feature type="transmembrane region" description="Helical" evidence="1">
    <location>
        <begin position="98"/>
        <end position="119"/>
    </location>
</feature>
<feature type="transmembrane region" description="Helical" evidence="1">
    <location>
        <begin position="208"/>
        <end position="228"/>
    </location>
</feature>